<protein>
    <submittedName>
        <fullName evidence="1">Uncharacterized protein</fullName>
    </submittedName>
</protein>
<proteinExistence type="predicted"/>
<organism evidence="1 2">
    <name type="scientific">Reichenbachiella agariperforans</name>
    <dbReference type="NCBI Taxonomy" id="156994"/>
    <lineage>
        <taxon>Bacteria</taxon>
        <taxon>Pseudomonadati</taxon>
        <taxon>Bacteroidota</taxon>
        <taxon>Cytophagia</taxon>
        <taxon>Cytophagales</taxon>
        <taxon>Reichenbachiellaceae</taxon>
        <taxon>Reichenbachiella</taxon>
    </lineage>
</organism>
<dbReference type="RefSeq" id="WP_073122097.1">
    <property type="nucleotide sequence ID" value="NZ_FRAA01000003.1"/>
</dbReference>
<reference evidence="2" key="1">
    <citation type="submission" date="2016-11" db="EMBL/GenBank/DDBJ databases">
        <authorList>
            <person name="Varghese N."/>
            <person name="Submissions S."/>
        </authorList>
    </citation>
    <scope>NUCLEOTIDE SEQUENCE [LARGE SCALE GENOMIC DNA]</scope>
    <source>
        <strain evidence="2">DSM 26134</strain>
    </source>
</reference>
<dbReference type="PROSITE" id="PS51257">
    <property type="entry name" value="PROKAR_LIPOPROTEIN"/>
    <property type="match status" value="1"/>
</dbReference>
<sequence>MKTNKFISFLKKPVVVLGIAATAMLGACENKGEDILDPILPEPDGQALNESFTEQLNERKETFAFDVAEGGSWSSKSGTSTLSIPAEGLVDANGEPVTGSVDVTFIEIFGRADMLLGNKPTMGQMGDGTRATLISGGEFYIEVKQDGEAVFMKENMGYQLQVKTDSLDMDMRIFGNANEDCETADCDVVWEEEKNRGLEAVGQGADGTGGGQHAGTYYAFLNDFGWTNLDKWYSSDLPKTTVFVDVPEGYDDTNCAVYLSYDGEPAALARFDTYFPEDELFSEHYGMMPIGIDVHFIVVSIVDDEYHYAIQSATTTEDHVEVVDALMPTTESELTQLINDLP</sequence>
<dbReference type="EMBL" id="FRAA01000003">
    <property type="protein sequence ID" value="SHK14191.1"/>
    <property type="molecule type" value="Genomic_DNA"/>
</dbReference>
<dbReference type="Proteomes" id="UP000184474">
    <property type="component" value="Unassembled WGS sequence"/>
</dbReference>
<dbReference type="AlphaFoldDB" id="A0A1M6Q240"/>
<accession>A0A1M6Q240</accession>
<evidence type="ECO:0000313" key="2">
    <source>
        <dbReference type="Proteomes" id="UP000184474"/>
    </source>
</evidence>
<dbReference type="STRING" id="156994.SAMN04488028_103139"/>
<evidence type="ECO:0000313" key="1">
    <source>
        <dbReference type="EMBL" id="SHK14191.1"/>
    </source>
</evidence>
<name>A0A1M6Q240_REIAG</name>
<keyword evidence="2" id="KW-1185">Reference proteome</keyword>
<gene>
    <name evidence="1" type="ORF">SAMN04488028_103139</name>
</gene>